<accession>A0A926IU09</accession>
<dbReference type="GO" id="GO:0043565">
    <property type="term" value="F:sequence-specific DNA binding"/>
    <property type="evidence" value="ECO:0007669"/>
    <property type="project" value="InterPro"/>
</dbReference>
<gene>
    <name evidence="4" type="ORF">H8706_09680</name>
</gene>
<evidence type="ECO:0000313" key="4">
    <source>
        <dbReference type="EMBL" id="MBC8597135.1"/>
    </source>
</evidence>
<feature type="domain" description="HTH araC/xylS-type" evidence="3">
    <location>
        <begin position="1"/>
        <end position="34"/>
    </location>
</feature>
<comment type="caution">
    <text evidence="4">The sequence shown here is derived from an EMBL/GenBank/DDBJ whole genome shotgun (WGS) entry which is preliminary data.</text>
</comment>
<keyword evidence="5" id="KW-1185">Reference proteome</keyword>
<dbReference type="RefSeq" id="WP_394354559.1">
    <property type="nucleotide sequence ID" value="NZ_JACRTE010000015.1"/>
</dbReference>
<dbReference type="SUPFAM" id="SSF46689">
    <property type="entry name" value="Homeodomain-like"/>
    <property type="match status" value="1"/>
</dbReference>
<evidence type="ECO:0000256" key="2">
    <source>
        <dbReference type="ARBA" id="ARBA00023163"/>
    </source>
</evidence>
<dbReference type="Proteomes" id="UP000647416">
    <property type="component" value="Unassembled WGS sequence"/>
</dbReference>
<evidence type="ECO:0000256" key="1">
    <source>
        <dbReference type="ARBA" id="ARBA00023015"/>
    </source>
</evidence>
<proteinExistence type="predicted"/>
<protein>
    <submittedName>
        <fullName evidence="4">AraC family transcriptional regulator</fullName>
    </submittedName>
</protein>
<dbReference type="AlphaFoldDB" id="A0A926IU09"/>
<name>A0A926IU09_9FIRM</name>
<sequence>MEKVCELLNFNSTAYFSKVFKKFTGMAPGKYDNSLI</sequence>
<dbReference type="Pfam" id="PF00165">
    <property type="entry name" value="HTH_AraC"/>
    <property type="match status" value="1"/>
</dbReference>
<dbReference type="PROSITE" id="PS01124">
    <property type="entry name" value="HTH_ARAC_FAMILY_2"/>
    <property type="match status" value="1"/>
</dbReference>
<reference evidence="4" key="1">
    <citation type="submission" date="2020-08" db="EMBL/GenBank/DDBJ databases">
        <title>Genome public.</title>
        <authorList>
            <person name="Liu C."/>
            <person name="Sun Q."/>
        </authorList>
    </citation>
    <scope>NUCLEOTIDE SEQUENCE</scope>
    <source>
        <strain evidence="4">NSJ-50</strain>
    </source>
</reference>
<organism evidence="4 5">
    <name type="scientific">Qingrenia yutianensis</name>
    <dbReference type="NCBI Taxonomy" id="2763676"/>
    <lineage>
        <taxon>Bacteria</taxon>
        <taxon>Bacillati</taxon>
        <taxon>Bacillota</taxon>
        <taxon>Clostridia</taxon>
        <taxon>Eubacteriales</taxon>
        <taxon>Oscillospiraceae</taxon>
        <taxon>Qingrenia</taxon>
    </lineage>
</organism>
<keyword evidence="2" id="KW-0804">Transcription</keyword>
<evidence type="ECO:0000259" key="3">
    <source>
        <dbReference type="PROSITE" id="PS01124"/>
    </source>
</evidence>
<dbReference type="InterPro" id="IPR018060">
    <property type="entry name" value="HTH_AraC"/>
</dbReference>
<dbReference type="EMBL" id="JACRTE010000015">
    <property type="protein sequence ID" value="MBC8597135.1"/>
    <property type="molecule type" value="Genomic_DNA"/>
</dbReference>
<evidence type="ECO:0000313" key="5">
    <source>
        <dbReference type="Proteomes" id="UP000647416"/>
    </source>
</evidence>
<dbReference type="InterPro" id="IPR009057">
    <property type="entry name" value="Homeodomain-like_sf"/>
</dbReference>
<dbReference type="Gene3D" id="1.10.10.60">
    <property type="entry name" value="Homeodomain-like"/>
    <property type="match status" value="1"/>
</dbReference>
<keyword evidence="1" id="KW-0805">Transcription regulation</keyword>
<dbReference type="GO" id="GO:0003700">
    <property type="term" value="F:DNA-binding transcription factor activity"/>
    <property type="evidence" value="ECO:0007669"/>
    <property type="project" value="InterPro"/>
</dbReference>